<gene>
    <name evidence="1" type="ordered locus">Desmer_1288</name>
</gene>
<dbReference type="STRING" id="768704.Desmer_1288"/>
<dbReference type="AlphaFoldDB" id="J7IT20"/>
<evidence type="ECO:0000313" key="1">
    <source>
        <dbReference type="EMBL" id="AFQ43299.1"/>
    </source>
</evidence>
<reference evidence="1 2" key="1">
    <citation type="journal article" date="2012" name="J. Bacteriol.">
        <title>Complete genome sequences of Desulfosporosinus orientis DSM765T, Desulfosporosinus youngiae DSM17734T, Desulfosporosinus meridiei DSM13257T, and Desulfosporosinus acidiphilus DSM22704T.</title>
        <authorList>
            <person name="Pester M."/>
            <person name="Brambilla E."/>
            <person name="Alazard D."/>
            <person name="Rattei T."/>
            <person name="Weinmaier T."/>
            <person name="Han J."/>
            <person name="Lucas S."/>
            <person name="Lapidus A."/>
            <person name="Cheng J.F."/>
            <person name="Goodwin L."/>
            <person name="Pitluck S."/>
            <person name="Peters L."/>
            <person name="Ovchinnikova G."/>
            <person name="Teshima H."/>
            <person name="Detter J.C."/>
            <person name="Han C.S."/>
            <person name="Tapia R."/>
            <person name="Land M.L."/>
            <person name="Hauser L."/>
            <person name="Kyrpides N.C."/>
            <person name="Ivanova N.N."/>
            <person name="Pagani I."/>
            <person name="Huntmann M."/>
            <person name="Wei C.L."/>
            <person name="Davenport K.W."/>
            <person name="Daligault H."/>
            <person name="Chain P.S."/>
            <person name="Chen A."/>
            <person name="Mavromatis K."/>
            <person name="Markowitz V."/>
            <person name="Szeto E."/>
            <person name="Mikhailova N."/>
            <person name="Pati A."/>
            <person name="Wagner M."/>
            <person name="Woyke T."/>
            <person name="Ollivier B."/>
            <person name="Klenk H.P."/>
            <person name="Spring S."/>
            <person name="Loy A."/>
        </authorList>
    </citation>
    <scope>NUCLEOTIDE SEQUENCE [LARGE SCALE GENOMIC DNA]</scope>
    <source>
        <strain evidence="2">ATCC BAA-275 / DSM 13257 / NCIMB 13706 / S10</strain>
    </source>
</reference>
<dbReference type="EMBL" id="CP003629">
    <property type="protein sequence ID" value="AFQ43299.1"/>
    <property type="molecule type" value="Genomic_DNA"/>
</dbReference>
<reference evidence="2" key="2">
    <citation type="submission" date="2012-08" db="EMBL/GenBank/DDBJ databases">
        <title>Finished genome of Desulfosporosinus meridiei DSM 13257.</title>
        <authorList>
            <person name="Huntemann M."/>
            <person name="Wei C.-L."/>
            <person name="Han J."/>
            <person name="Detter J.C."/>
            <person name="Han C."/>
            <person name="Davenport K."/>
            <person name="Daligault H."/>
            <person name="Erkkila T."/>
            <person name="Gu W."/>
            <person name="Munk A.C.C."/>
            <person name="Teshima H."/>
            <person name="Xu Y."/>
            <person name="Chain P."/>
            <person name="Tapia R."/>
            <person name="Chen A."/>
            <person name="Krypides N."/>
            <person name="Mavromatis K."/>
            <person name="Markowitz V."/>
            <person name="Szeto E."/>
            <person name="Ivanova N."/>
            <person name="Mikhailova N."/>
            <person name="Ovchinnikova G."/>
            <person name="Pagani I."/>
            <person name="Pati A."/>
            <person name="Goodwin L."/>
            <person name="Peters L."/>
            <person name="Pitluck S."/>
            <person name="Woyke T."/>
            <person name="Pester M."/>
            <person name="Spring S."/>
            <person name="Ollivier B."/>
            <person name="Rattei T."/>
            <person name="Klenk H.-P."/>
            <person name="Wagner M."/>
            <person name="Loy A."/>
        </authorList>
    </citation>
    <scope>NUCLEOTIDE SEQUENCE [LARGE SCALE GENOMIC DNA]</scope>
    <source>
        <strain evidence="2">ATCC BAA-275 / DSM 13257 / NCIMB 13706 / S10</strain>
    </source>
</reference>
<accession>J7IT20</accession>
<dbReference type="Proteomes" id="UP000005262">
    <property type="component" value="Chromosome"/>
</dbReference>
<dbReference type="KEGG" id="dmi:Desmer_1288"/>
<dbReference type="HOGENOM" id="CLU_2616246_0_0_9"/>
<keyword evidence="2" id="KW-1185">Reference proteome</keyword>
<name>J7IT20_DESMD</name>
<proteinExistence type="predicted"/>
<evidence type="ECO:0000313" key="2">
    <source>
        <dbReference type="Proteomes" id="UP000005262"/>
    </source>
</evidence>
<sequence>MRQEVILNLSMGVIKTISFIENSVEKGRVLGTFSSICRVGTNIATETKAWEQIVLTRILDPKFYALALDLVSAVRLTR</sequence>
<organism evidence="1 2">
    <name type="scientific">Desulfosporosinus meridiei (strain ATCC BAA-275 / DSM 13257 / KCTC 12902 / NCIMB 13706 / S10)</name>
    <dbReference type="NCBI Taxonomy" id="768704"/>
    <lineage>
        <taxon>Bacteria</taxon>
        <taxon>Bacillati</taxon>
        <taxon>Bacillota</taxon>
        <taxon>Clostridia</taxon>
        <taxon>Eubacteriales</taxon>
        <taxon>Desulfitobacteriaceae</taxon>
        <taxon>Desulfosporosinus</taxon>
    </lineage>
</organism>
<protein>
    <submittedName>
        <fullName evidence="1">Uncharacterized protein</fullName>
    </submittedName>
</protein>